<dbReference type="Gene3D" id="3.40.50.2300">
    <property type="match status" value="1"/>
</dbReference>
<dbReference type="PANTHER" id="PTHR44591:SF25">
    <property type="entry name" value="CHEMOTAXIS TWO-COMPONENT RESPONSE REGULATOR"/>
    <property type="match status" value="1"/>
</dbReference>
<dbReference type="EMBL" id="SMRP01000007">
    <property type="protein sequence ID" value="TDG22774.1"/>
    <property type="molecule type" value="Genomic_DNA"/>
</dbReference>
<proteinExistence type="predicted"/>
<protein>
    <submittedName>
        <fullName evidence="4">Response regulator</fullName>
    </submittedName>
</protein>
<dbReference type="PROSITE" id="PS50110">
    <property type="entry name" value="RESPONSE_REGULATORY"/>
    <property type="match status" value="1"/>
</dbReference>
<dbReference type="GO" id="GO:0000160">
    <property type="term" value="P:phosphorelay signal transduction system"/>
    <property type="evidence" value="ECO:0007669"/>
    <property type="project" value="InterPro"/>
</dbReference>
<evidence type="ECO:0000313" key="4">
    <source>
        <dbReference type="EMBL" id="TDG22774.1"/>
    </source>
</evidence>
<reference evidence="4 5" key="1">
    <citation type="submission" date="2019-03" db="EMBL/GenBank/DDBJ databases">
        <title>Paraburkholderia sp. 4M-K11, isolated from subtropical forest soil.</title>
        <authorList>
            <person name="Gao Z.-H."/>
            <person name="Qiu L.-H."/>
        </authorList>
    </citation>
    <scope>NUCLEOTIDE SEQUENCE [LARGE SCALE GENOMIC DNA]</scope>
    <source>
        <strain evidence="4 5">4M-K11</strain>
    </source>
</reference>
<dbReference type="AlphaFoldDB" id="A0A4R5M986"/>
<dbReference type="InterPro" id="IPR050595">
    <property type="entry name" value="Bact_response_regulator"/>
</dbReference>
<accession>A0A4R5M986</accession>
<dbReference type="PANTHER" id="PTHR44591">
    <property type="entry name" value="STRESS RESPONSE REGULATOR PROTEIN 1"/>
    <property type="match status" value="1"/>
</dbReference>
<dbReference type="InterPro" id="IPR001789">
    <property type="entry name" value="Sig_transdc_resp-reg_receiver"/>
</dbReference>
<feature type="domain" description="Response regulatory" evidence="3">
    <location>
        <begin position="6"/>
        <end position="120"/>
    </location>
</feature>
<evidence type="ECO:0000259" key="3">
    <source>
        <dbReference type="PROSITE" id="PS50110"/>
    </source>
</evidence>
<dbReference type="OrthoDB" id="8964771at2"/>
<name>A0A4R5M986_9BURK</name>
<dbReference type="SUPFAM" id="SSF52172">
    <property type="entry name" value="CheY-like"/>
    <property type="match status" value="1"/>
</dbReference>
<dbReference type="InterPro" id="IPR011006">
    <property type="entry name" value="CheY-like_superfamily"/>
</dbReference>
<evidence type="ECO:0000313" key="5">
    <source>
        <dbReference type="Proteomes" id="UP000295722"/>
    </source>
</evidence>
<keyword evidence="1 2" id="KW-0597">Phosphoprotein</keyword>
<evidence type="ECO:0000256" key="2">
    <source>
        <dbReference type="PROSITE-ProRule" id="PRU00169"/>
    </source>
</evidence>
<dbReference type="SMART" id="SM00448">
    <property type="entry name" value="REC"/>
    <property type="match status" value="1"/>
</dbReference>
<keyword evidence="5" id="KW-1185">Reference proteome</keyword>
<dbReference type="RefSeq" id="WP_133195870.1">
    <property type="nucleotide sequence ID" value="NZ_JBHUCW010000011.1"/>
</dbReference>
<gene>
    <name evidence="4" type="ORF">EYW47_16280</name>
</gene>
<feature type="modified residue" description="4-aspartylphosphate" evidence="2">
    <location>
        <position position="55"/>
    </location>
</feature>
<dbReference type="Pfam" id="PF00072">
    <property type="entry name" value="Response_reg"/>
    <property type="match status" value="1"/>
</dbReference>
<comment type="caution">
    <text evidence="4">The sequence shown here is derived from an EMBL/GenBank/DDBJ whole genome shotgun (WGS) entry which is preliminary data.</text>
</comment>
<evidence type="ECO:0000256" key="1">
    <source>
        <dbReference type="ARBA" id="ARBA00022553"/>
    </source>
</evidence>
<organism evidence="4 5">
    <name type="scientific">Paraburkholderia silviterrae</name>
    <dbReference type="NCBI Taxonomy" id="2528715"/>
    <lineage>
        <taxon>Bacteria</taxon>
        <taxon>Pseudomonadati</taxon>
        <taxon>Pseudomonadota</taxon>
        <taxon>Betaproteobacteria</taxon>
        <taxon>Burkholderiales</taxon>
        <taxon>Burkholderiaceae</taxon>
        <taxon>Paraburkholderia</taxon>
    </lineage>
</organism>
<dbReference type="Proteomes" id="UP000295722">
    <property type="component" value="Unassembled WGS sequence"/>
</dbReference>
<sequence>MQTGKIVCVVDDDEAVRLALSSFLRSFGWQVQTFDSAQAFLASAVAGQAAFLITDMQMPGISGIDLHAALRAQQRCPPTVFVTSHATPELEARIRAAGGLALLQKPCDLAVLASWLSSAIGTP</sequence>